<accession>A0A821U666</accession>
<comment type="catalytic activity">
    <reaction evidence="9">
        <text>1,2-didecanoylglycerol + H2O = decanoylglycerol + decanoate + H(+)</text>
        <dbReference type="Rhea" id="RHEA:48596"/>
        <dbReference type="ChEBI" id="CHEBI:11152"/>
        <dbReference type="ChEBI" id="CHEBI:15377"/>
        <dbReference type="ChEBI" id="CHEBI:15378"/>
        <dbReference type="ChEBI" id="CHEBI:27689"/>
        <dbReference type="ChEBI" id="CHEBI:90605"/>
    </reaction>
</comment>
<keyword evidence="14" id="KW-1185">Reference proteome</keyword>
<dbReference type="AlphaFoldDB" id="A0A821U666"/>
<sequence length="296" mass="33271">MALASILRRSHIILDSTHAKRTVANLSYKIFGESSVDPDIPPIFLFHGLLGTKKHWESFGKTMMNMTQRIVVAVDLRNHGDSPHVNSHKYEDMAADILKLFSKLAIEKASVVGHGMGGRASMCVSLMAPEKISALLVVDISPVSTCVDLREKFPKIMSMMKEISFKEQKKVKIAQREVKRKLKTLITDEILLKAILSNVTMKSTGFIGWSCNLDVLIKEFKHILTFPRLKNKKYYGPTLFIGGQLSDYLPPDDLTAIRDMFPRAVITYIPHTGHSLYADDPKSFLEVAIAFLKTHD</sequence>
<reference evidence="13" key="1">
    <citation type="submission" date="2021-02" db="EMBL/GenBank/DDBJ databases">
        <authorList>
            <person name="Steward A R."/>
        </authorList>
    </citation>
    <scope>NUCLEOTIDE SEQUENCE</scope>
</reference>
<dbReference type="PRINTS" id="PR00111">
    <property type="entry name" value="ABHYDROLASE"/>
</dbReference>
<dbReference type="OrthoDB" id="8119704at2759"/>
<dbReference type="PANTHER" id="PTHR46118">
    <property type="entry name" value="PROTEIN ABHD11"/>
    <property type="match status" value="1"/>
</dbReference>
<evidence type="ECO:0000256" key="7">
    <source>
        <dbReference type="ARBA" id="ARBA00044064"/>
    </source>
</evidence>
<evidence type="ECO:0000256" key="4">
    <source>
        <dbReference type="ARBA" id="ARBA00042703"/>
    </source>
</evidence>
<evidence type="ECO:0000256" key="5">
    <source>
        <dbReference type="ARBA" id="ARBA00043667"/>
    </source>
</evidence>
<organism evidence="13 14">
    <name type="scientific">Pieris macdunnoughi</name>
    <dbReference type="NCBI Taxonomy" id="345717"/>
    <lineage>
        <taxon>Eukaryota</taxon>
        <taxon>Metazoa</taxon>
        <taxon>Ecdysozoa</taxon>
        <taxon>Arthropoda</taxon>
        <taxon>Hexapoda</taxon>
        <taxon>Insecta</taxon>
        <taxon>Pterygota</taxon>
        <taxon>Neoptera</taxon>
        <taxon>Endopterygota</taxon>
        <taxon>Lepidoptera</taxon>
        <taxon>Glossata</taxon>
        <taxon>Ditrysia</taxon>
        <taxon>Papilionoidea</taxon>
        <taxon>Pieridae</taxon>
        <taxon>Pierinae</taxon>
        <taxon>Pieris</taxon>
    </lineage>
</organism>
<comment type="caution">
    <text evidence="13">The sequence shown here is derived from an EMBL/GenBank/DDBJ whole genome shotgun (WGS) entry which is preliminary data.</text>
</comment>
<protein>
    <recommendedName>
        <fullName evidence="7">sn-1-specific diacylglycerol lipase ABHD11</fullName>
        <ecNumber evidence="3">3.1.1.116</ecNumber>
    </recommendedName>
    <alternativeName>
        <fullName evidence="4">Alpha/beta hydrolase domain-containing protein 11</fullName>
    </alternativeName>
</protein>
<comment type="catalytic activity">
    <reaction evidence="5">
        <text>a 1,2-diacyl-sn-glycerol + H2O = a 2-acylglycerol + a fatty acid + H(+)</text>
        <dbReference type="Rhea" id="RHEA:33275"/>
        <dbReference type="ChEBI" id="CHEBI:15377"/>
        <dbReference type="ChEBI" id="CHEBI:15378"/>
        <dbReference type="ChEBI" id="CHEBI:17389"/>
        <dbReference type="ChEBI" id="CHEBI:17815"/>
        <dbReference type="ChEBI" id="CHEBI:28868"/>
        <dbReference type="EC" id="3.1.1.116"/>
    </reaction>
</comment>
<evidence type="ECO:0000256" key="10">
    <source>
        <dbReference type="ARBA" id="ARBA00048513"/>
    </source>
</evidence>
<evidence type="ECO:0000256" key="8">
    <source>
        <dbReference type="ARBA" id="ARBA00048283"/>
    </source>
</evidence>
<name>A0A821U666_9NEOP</name>
<comment type="similarity">
    <text evidence="1">Belongs to the AB hydrolase superfamily.</text>
</comment>
<feature type="domain" description="AB hydrolase-1" evidence="12">
    <location>
        <begin position="41"/>
        <end position="281"/>
    </location>
</feature>
<dbReference type="EMBL" id="CAJOBZ010000029">
    <property type="protein sequence ID" value="CAF4884665.1"/>
    <property type="molecule type" value="Genomic_DNA"/>
</dbReference>
<dbReference type="PANTHER" id="PTHR46118:SF4">
    <property type="entry name" value="PROTEIN ABHD11"/>
    <property type="match status" value="1"/>
</dbReference>
<evidence type="ECO:0000256" key="9">
    <source>
        <dbReference type="ARBA" id="ARBA00048504"/>
    </source>
</evidence>
<evidence type="ECO:0000259" key="12">
    <source>
        <dbReference type="Pfam" id="PF00561"/>
    </source>
</evidence>
<dbReference type="InterPro" id="IPR000073">
    <property type="entry name" value="AB_hydrolase_1"/>
</dbReference>
<dbReference type="Gene3D" id="3.40.50.1820">
    <property type="entry name" value="alpha/beta hydrolase"/>
    <property type="match status" value="1"/>
</dbReference>
<evidence type="ECO:0000256" key="6">
    <source>
        <dbReference type="ARBA" id="ARBA00043742"/>
    </source>
</evidence>
<evidence type="ECO:0000256" key="3">
    <source>
        <dbReference type="ARBA" id="ARBA00026104"/>
    </source>
</evidence>
<comment type="catalytic activity">
    <reaction evidence="11">
        <text>1-octadecanoyl-2-(5Z,8Z,11Z,14Z-eicosatetraenoyl)-sn-glycerol + H2O = 2-(5Z,8Z,11Z,14Z-eicosatetraenoyl)-glycerol + octadecanoate + H(+)</text>
        <dbReference type="Rhea" id="RHEA:38507"/>
        <dbReference type="ChEBI" id="CHEBI:15377"/>
        <dbReference type="ChEBI" id="CHEBI:15378"/>
        <dbReference type="ChEBI" id="CHEBI:25629"/>
        <dbReference type="ChEBI" id="CHEBI:52392"/>
        <dbReference type="ChEBI" id="CHEBI:75728"/>
    </reaction>
</comment>
<evidence type="ECO:0000256" key="1">
    <source>
        <dbReference type="ARBA" id="ARBA00008645"/>
    </source>
</evidence>
<comment type="catalytic activity">
    <reaction evidence="8">
        <text>1-octadecanoyl-2-(4Z,7Z,10Z,13Z,16Z,19Z-docosahexaenoyl)-sn-glycerol + H2O = 2-(4Z,7Z,10Z,13Z,16Z,19Z-docosahexaenoyl)-glycerol + octadecanoate + H(+)</text>
        <dbReference type="Rhea" id="RHEA:77107"/>
        <dbReference type="ChEBI" id="CHEBI:15377"/>
        <dbReference type="ChEBI" id="CHEBI:15378"/>
        <dbReference type="ChEBI" id="CHEBI:25629"/>
        <dbReference type="ChEBI" id="CHEBI:77129"/>
        <dbReference type="ChEBI" id="CHEBI:186738"/>
    </reaction>
</comment>
<dbReference type="SUPFAM" id="SSF53474">
    <property type="entry name" value="alpha/beta-Hydrolases"/>
    <property type="match status" value="1"/>
</dbReference>
<dbReference type="Proteomes" id="UP000663880">
    <property type="component" value="Unassembled WGS sequence"/>
</dbReference>
<gene>
    <name evidence="13" type="ORF">PMACD_LOCUS9920</name>
</gene>
<comment type="catalytic activity">
    <reaction evidence="10">
        <text>1-octadecanoyl-2-(9Z-octadecenoyl)-sn-glycerol + H2O = 2-(9Z-octadecenoyl)-glycerol + octadecanoate + H(+)</text>
        <dbReference type="Rhea" id="RHEA:77103"/>
        <dbReference type="ChEBI" id="CHEBI:15377"/>
        <dbReference type="ChEBI" id="CHEBI:15378"/>
        <dbReference type="ChEBI" id="CHEBI:25629"/>
        <dbReference type="ChEBI" id="CHEBI:73990"/>
        <dbReference type="ChEBI" id="CHEBI:75468"/>
    </reaction>
</comment>
<dbReference type="Pfam" id="PF00561">
    <property type="entry name" value="Abhydrolase_1"/>
    <property type="match status" value="1"/>
</dbReference>
<evidence type="ECO:0000313" key="14">
    <source>
        <dbReference type="Proteomes" id="UP000663880"/>
    </source>
</evidence>
<evidence type="ECO:0000313" key="13">
    <source>
        <dbReference type="EMBL" id="CAF4884665.1"/>
    </source>
</evidence>
<evidence type="ECO:0000256" key="2">
    <source>
        <dbReference type="ARBA" id="ARBA00022801"/>
    </source>
</evidence>
<dbReference type="InterPro" id="IPR029058">
    <property type="entry name" value="AB_hydrolase_fold"/>
</dbReference>
<comment type="catalytic activity">
    <reaction evidence="6">
        <text>a 1,3-diacyl-sn-glycerol + H2O = a 1-acyl-sn-glycerol + a fatty acid + H(+)</text>
        <dbReference type="Rhea" id="RHEA:38503"/>
        <dbReference type="ChEBI" id="CHEBI:15377"/>
        <dbReference type="ChEBI" id="CHEBI:15378"/>
        <dbReference type="ChEBI" id="CHEBI:28868"/>
        <dbReference type="ChEBI" id="CHEBI:64683"/>
        <dbReference type="ChEBI" id="CHEBI:77272"/>
    </reaction>
</comment>
<dbReference type="GO" id="GO:0005739">
    <property type="term" value="C:mitochondrion"/>
    <property type="evidence" value="ECO:0007669"/>
    <property type="project" value="TreeGrafter"/>
</dbReference>
<evidence type="ECO:0000256" key="11">
    <source>
        <dbReference type="ARBA" id="ARBA00048919"/>
    </source>
</evidence>
<keyword evidence="2" id="KW-0378">Hydrolase</keyword>
<dbReference type="EC" id="3.1.1.116" evidence="3"/>
<proteinExistence type="inferred from homology"/>
<dbReference type="GO" id="GO:0052689">
    <property type="term" value="F:carboxylic ester hydrolase activity"/>
    <property type="evidence" value="ECO:0007669"/>
    <property type="project" value="TreeGrafter"/>
</dbReference>